<dbReference type="OrthoDB" id="9803035at2"/>
<keyword evidence="4" id="KW-0472">Membrane</keyword>
<evidence type="ECO:0000256" key="1">
    <source>
        <dbReference type="ARBA" id="ARBA00005189"/>
    </source>
</evidence>
<feature type="domain" description="Phospholipid/glycerol acyltransferase" evidence="5">
    <location>
        <begin position="75"/>
        <end position="190"/>
    </location>
</feature>
<sequence length="246" mass="28408">MTRLLRKIHLYAYFAAVLFFFSLGYPFLFYYARNPQKNYKKLVSFRRWISLAGMYAVGIQIHVEYETPIDWSKNYVLCANHTSFLDITILNYLCQSPFSFMGKIELLKNPVTRIFFQTIDIPVKRDSKISAFKAYKRALELLQEGKSLAIFPEGRIDDDYPPLLHRFKSGAFRMAYENKTPILPVVIQDAWQILWDDGKTYGAKPGVIHVKVLAPIAPNAAGGEAFSSLEAEVYYKMKEAWNTCNK</sequence>
<comment type="pathway">
    <text evidence="1">Lipid metabolism.</text>
</comment>
<gene>
    <name evidence="6" type="ORF">EWE74_10590</name>
</gene>
<dbReference type="RefSeq" id="WP_130141521.1">
    <property type="nucleotide sequence ID" value="NZ_SGIT01000002.1"/>
</dbReference>
<keyword evidence="3 6" id="KW-0012">Acyltransferase</keyword>
<dbReference type="GO" id="GO:0003841">
    <property type="term" value="F:1-acylglycerol-3-phosphate O-acyltransferase activity"/>
    <property type="evidence" value="ECO:0007669"/>
    <property type="project" value="TreeGrafter"/>
</dbReference>
<dbReference type="Pfam" id="PF01553">
    <property type="entry name" value="Acyltransferase"/>
    <property type="match status" value="1"/>
</dbReference>
<dbReference type="InterPro" id="IPR002123">
    <property type="entry name" value="Plipid/glycerol_acylTrfase"/>
</dbReference>
<dbReference type="EMBL" id="SGIT01000002">
    <property type="protein sequence ID" value="RZF59601.1"/>
    <property type="molecule type" value="Genomic_DNA"/>
</dbReference>
<evidence type="ECO:0000256" key="3">
    <source>
        <dbReference type="ARBA" id="ARBA00023315"/>
    </source>
</evidence>
<keyword evidence="2 6" id="KW-0808">Transferase</keyword>
<comment type="caution">
    <text evidence="6">The sequence shown here is derived from an EMBL/GenBank/DDBJ whole genome shotgun (WGS) entry which is preliminary data.</text>
</comment>
<evidence type="ECO:0000256" key="4">
    <source>
        <dbReference type="SAM" id="Phobius"/>
    </source>
</evidence>
<reference evidence="6 7" key="1">
    <citation type="submission" date="2019-02" db="EMBL/GenBank/DDBJ databases">
        <authorList>
            <person name="Li Y."/>
        </authorList>
    </citation>
    <scope>NUCLEOTIDE SEQUENCE [LARGE SCALE GENOMIC DNA]</scope>
    <source>
        <strain evidence="6 7">30C10-4-7</strain>
    </source>
</reference>
<dbReference type="AlphaFoldDB" id="A0A4Q6XI48"/>
<evidence type="ECO:0000313" key="7">
    <source>
        <dbReference type="Proteomes" id="UP000292855"/>
    </source>
</evidence>
<name>A0A4Q6XI48_9SPHI</name>
<dbReference type="Proteomes" id="UP000292855">
    <property type="component" value="Unassembled WGS sequence"/>
</dbReference>
<evidence type="ECO:0000313" key="6">
    <source>
        <dbReference type="EMBL" id="RZF59601.1"/>
    </source>
</evidence>
<protein>
    <submittedName>
        <fullName evidence="6">1-acyl-sn-glycerol-3-phosphate acyltransferase</fullName>
    </submittedName>
</protein>
<dbReference type="SMART" id="SM00563">
    <property type="entry name" value="PlsC"/>
    <property type="match status" value="1"/>
</dbReference>
<dbReference type="GO" id="GO:0006654">
    <property type="term" value="P:phosphatidic acid biosynthetic process"/>
    <property type="evidence" value="ECO:0007669"/>
    <property type="project" value="TreeGrafter"/>
</dbReference>
<keyword evidence="4" id="KW-0812">Transmembrane</keyword>
<accession>A0A4Q6XI48</accession>
<keyword evidence="4" id="KW-1133">Transmembrane helix</keyword>
<evidence type="ECO:0000256" key="2">
    <source>
        <dbReference type="ARBA" id="ARBA00022679"/>
    </source>
</evidence>
<dbReference type="CDD" id="cd07989">
    <property type="entry name" value="LPLAT_AGPAT-like"/>
    <property type="match status" value="1"/>
</dbReference>
<feature type="transmembrane region" description="Helical" evidence="4">
    <location>
        <begin position="12"/>
        <end position="32"/>
    </location>
</feature>
<evidence type="ECO:0000259" key="5">
    <source>
        <dbReference type="SMART" id="SM00563"/>
    </source>
</evidence>
<keyword evidence="7" id="KW-1185">Reference proteome</keyword>
<dbReference type="PANTHER" id="PTHR10434">
    <property type="entry name" value="1-ACYL-SN-GLYCEROL-3-PHOSPHATE ACYLTRANSFERASE"/>
    <property type="match status" value="1"/>
</dbReference>
<dbReference type="PANTHER" id="PTHR10434:SF11">
    <property type="entry name" value="1-ACYL-SN-GLYCEROL-3-PHOSPHATE ACYLTRANSFERASE"/>
    <property type="match status" value="1"/>
</dbReference>
<organism evidence="6 7">
    <name type="scientific">Sphingobacterium corticibacterium</name>
    <dbReference type="NCBI Taxonomy" id="2484746"/>
    <lineage>
        <taxon>Bacteria</taxon>
        <taxon>Pseudomonadati</taxon>
        <taxon>Bacteroidota</taxon>
        <taxon>Sphingobacteriia</taxon>
        <taxon>Sphingobacteriales</taxon>
        <taxon>Sphingobacteriaceae</taxon>
        <taxon>Sphingobacterium</taxon>
    </lineage>
</organism>
<proteinExistence type="predicted"/>
<dbReference type="SUPFAM" id="SSF69593">
    <property type="entry name" value="Glycerol-3-phosphate (1)-acyltransferase"/>
    <property type="match status" value="1"/>
</dbReference>